<keyword evidence="7 9" id="KW-0472">Membrane</keyword>
<feature type="region of interest" description="Disordered" evidence="8">
    <location>
        <begin position="424"/>
        <end position="490"/>
    </location>
</feature>
<evidence type="ECO:0000256" key="9">
    <source>
        <dbReference type="SAM" id="Phobius"/>
    </source>
</evidence>
<name>A0A0G4I4Z8_9ALVE</name>
<feature type="transmembrane region" description="Helical" evidence="9">
    <location>
        <begin position="612"/>
        <end position="635"/>
    </location>
</feature>
<gene>
    <name evidence="11" type="ORF">Cvel_10972</name>
</gene>
<keyword evidence="6 9" id="KW-1133">Transmembrane helix</keyword>
<feature type="transmembrane region" description="Helical" evidence="9">
    <location>
        <begin position="272"/>
        <end position="296"/>
    </location>
</feature>
<feature type="transmembrane region" description="Helical" evidence="9">
    <location>
        <begin position="58"/>
        <end position="81"/>
    </location>
</feature>
<evidence type="ECO:0000313" key="11">
    <source>
        <dbReference type="EMBL" id="CEM51954.1"/>
    </source>
</evidence>
<evidence type="ECO:0000256" key="3">
    <source>
        <dbReference type="ARBA" id="ARBA00022448"/>
    </source>
</evidence>
<feature type="transmembrane region" description="Helical" evidence="9">
    <location>
        <begin position="33"/>
        <end position="52"/>
    </location>
</feature>
<feature type="region of interest" description="Disordered" evidence="8">
    <location>
        <begin position="360"/>
        <end position="404"/>
    </location>
</feature>
<reference evidence="11" key="1">
    <citation type="submission" date="2014-11" db="EMBL/GenBank/DDBJ databases">
        <authorList>
            <person name="Otto D Thomas"/>
            <person name="Naeem Raeece"/>
        </authorList>
    </citation>
    <scope>NUCLEOTIDE SEQUENCE</scope>
</reference>
<evidence type="ECO:0000256" key="4">
    <source>
        <dbReference type="ARBA" id="ARBA00022692"/>
    </source>
</evidence>
<protein>
    <recommendedName>
        <fullName evidence="10">Amino acid transporter transmembrane domain-containing protein</fullName>
    </recommendedName>
</protein>
<evidence type="ECO:0000256" key="6">
    <source>
        <dbReference type="ARBA" id="ARBA00022989"/>
    </source>
</evidence>
<organism evidence="11">
    <name type="scientific">Chromera velia CCMP2878</name>
    <dbReference type="NCBI Taxonomy" id="1169474"/>
    <lineage>
        <taxon>Eukaryota</taxon>
        <taxon>Sar</taxon>
        <taxon>Alveolata</taxon>
        <taxon>Colpodellida</taxon>
        <taxon>Chromeraceae</taxon>
        <taxon>Chromera</taxon>
    </lineage>
</organism>
<keyword evidence="3" id="KW-0813">Transport</keyword>
<dbReference type="GO" id="GO:0016020">
    <property type="term" value="C:membrane"/>
    <property type="evidence" value="ECO:0007669"/>
    <property type="project" value="UniProtKB-SubCell"/>
</dbReference>
<evidence type="ECO:0000256" key="1">
    <source>
        <dbReference type="ARBA" id="ARBA00004141"/>
    </source>
</evidence>
<feature type="transmembrane region" description="Helical" evidence="9">
    <location>
        <begin position="316"/>
        <end position="335"/>
    </location>
</feature>
<evidence type="ECO:0000259" key="10">
    <source>
        <dbReference type="Pfam" id="PF01490"/>
    </source>
</evidence>
<dbReference type="VEuPathDB" id="CryptoDB:Cvel_10972"/>
<comment type="subcellular location">
    <subcellularLocation>
        <location evidence="1">Membrane</location>
        <topology evidence="1">Multi-pass membrane protein</topology>
    </subcellularLocation>
</comment>
<dbReference type="PANTHER" id="PTHR22950:SF458">
    <property type="entry name" value="SODIUM-COUPLED NEUTRAL AMINO ACID TRANSPORTER 11-RELATED"/>
    <property type="match status" value="1"/>
</dbReference>
<evidence type="ECO:0000256" key="8">
    <source>
        <dbReference type="SAM" id="MobiDB-lite"/>
    </source>
</evidence>
<evidence type="ECO:0000256" key="5">
    <source>
        <dbReference type="ARBA" id="ARBA00022970"/>
    </source>
</evidence>
<feature type="transmembrane region" description="Helical" evidence="9">
    <location>
        <begin position="587"/>
        <end position="606"/>
    </location>
</feature>
<dbReference type="InterPro" id="IPR013057">
    <property type="entry name" value="AA_transpt_TM"/>
</dbReference>
<feature type="transmembrane region" description="Helical" evidence="9">
    <location>
        <begin position="102"/>
        <end position="124"/>
    </location>
</feature>
<dbReference type="AlphaFoldDB" id="A0A0G4I4Z8"/>
<dbReference type="PANTHER" id="PTHR22950">
    <property type="entry name" value="AMINO ACID TRANSPORTER"/>
    <property type="match status" value="1"/>
</dbReference>
<feature type="domain" description="Amino acid transporter transmembrane" evidence="10">
    <location>
        <begin position="26"/>
        <end position="345"/>
    </location>
</feature>
<dbReference type="Pfam" id="PF01490">
    <property type="entry name" value="Aa_trans"/>
    <property type="match status" value="1"/>
</dbReference>
<feature type="compositionally biased region" description="Basic and acidic residues" evidence="8">
    <location>
        <begin position="392"/>
        <end position="404"/>
    </location>
</feature>
<dbReference type="GO" id="GO:0015179">
    <property type="term" value="F:L-amino acid transmembrane transporter activity"/>
    <property type="evidence" value="ECO:0007669"/>
    <property type="project" value="TreeGrafter"/>
</dbReference>
<comment type="similarity">
    <text evidence="2">Belongs to the amino acid/polyamine transporter 2 family.</text>
</comment>
<keyword evidence="5" id="KW-0029">Amino-acid transport</keyword>
<feature type="transmembrane region" description="Helical" evidence="9">
    <location>
        <begin position="144"/>
        <end position="167"/>
    </location>
</feature>
<sequence length="687" mass="71547">MGDPRRSTPLLDGEFLSPHADCPSRKVTFCQAVWSLVATIVGGGVLSLSFTVMKCGLLVGMLSVLASAVLNILSLDLLIACARRTGVNSYEEIAEKAYGSSARLVTVLVSITLLWLVVVAYILTVCDILSPVVRVWMGSGGASVISTNALEAITKTAVVVLIGPACFQRSLSGLRCVSVLSFCSACVMAVAILIRVLPVLGKAHTAYIWDAKHGGATAVTVGAEFGGINLVPTGVSAYLYALPALVMSLMCHPNTLPLHSELKRPTRKRVRMIIRTVVAVCSVLYIVVGCAAYIWSGPFTCANLVLNFDPGDPVMMVGRLGLGIACTCNISLLVLPLRTSIHKLLGLVADARAGQWISCRGTDPQDWGPSPPPSPSLLPSSNPWGSGETEEGDHGGEGQEGGREAETQATFRLEMPGGQSFAHTAEEAQLERQRSKSGMEPCGHVESQRTSRRPSPIDTGTRQGSFLPPDSAVGGAGSVGVTQDEKGGASGRTSIFSAAVANSLHAAAAVAVAQATNTSAVRASAVAAGGAEPDEGGGSRNPQGQGAQVLGVTARSGAQSRRAQPIFEAATGFDADLPDGGEMSCQLLVVVTFLCLASTLSVALLLNSIMSVWSLAGSACALAIAFTLPALFFLKVRRNRPFGPRKAAVWVMLAGSLVVTVLSLVQSVEHMGDPTCPVFTQFIPVSV</sequence>
<feature type="region of interest" description="Disordered" evidence="8">
    <location>
        <begin position="526"/>
        <end position="546"/>
    </location>
</feature>
<feature type="transmembrane region" description="Helical" evidence="9">
    <location>
        <begin position="647"/>
        <end position="665"/>
    </location>
</feature>
<keyword evidence="4 9" id="KW-0812">Transmembrane</keyword>
<dbReference type="EMBL" id="CDMZ01005101">
    <property type="protein sequence ID" value="CEM51954.1"/>
    <property type="molecule type" value="Genomic_DNA"/>
</dbReference>
<proteinExistence type="inferred from homology"/>
<feature type="compositionally biased region" description="Basic and acidic residues" evidence="8">
    <location>
        <begin position="424"/>
        <end position="434"/>
    </location>
</feature>
<accession>A0A0G4I4Z8</accession>
<feature type="transmembrane region" description="Helical" evidence="9">
    <location>
        <begin position="179"/>
        <end position="200"/>
    </location>
</feature>
<feature type="compositionally biased region" description="Low complexity" evidence="8">
    <location>
        <begin position="377"/>
        <end position="387"/>
    </location>
</feature>
<evidence type="ECO:0000256" key="2">
    <source>
        <dbReference type="ARBA" id="ARBA00008066"/>
    </source>
</evidence>
<evidence type="ECO:0000256" key="7">
    <source>
        <dbReference type="ARBA" id="ARBA00023136"/>
    </source>
</evidence>
<dbReference type="PhylomeDB" id="A0A0G4I4Z8"/>